<dbReference type="Proteomes" id="UP000835052">
    <property type="component" value="Unassembled WGS sequence"/>
</dbReference>
<dbReference type="OrthoDB" id="9984314at2759"/>
<evidence type="ECO:0008006" key="15">
    <source>
        <dbReference type="Google" id="ProtNLM"/>
    </source>
</evidence>
<dbReference type="Gene3D" id="1.10.565.10">
    <property type="entry name" value="Retinoid X Receptor"/>
    <property type="match status" value="1"/>
</dbReference>
<organism evidence="13 14">
    <name type="scientific">Caenorhabditis auriculariae</name>
    <dbReference type="NCBI Taxonomy" id="2777116"/>
    <lineage>
        <taxon>Eukaryota</taxon>
        <taxon>Metazoa</taxon>
        <taxon>Ecdysozoa</taxon>
        <taxon>Nematoda</taxon>
        <taxon>Chromadorea</taxon>
        <taxon>Rhabditida</taxon>
        <taxon>Rhabditina</taxon>
        <taxon>Rhabditomorpha</taxon>
        <taxon>Rhabditoidea</taxon>
        <taxon>Rhabditidae</taxon>
        <taxon>Peloderinae</taxon>
        <taxon>Caenorhabditis</taxon>
    </lineage>
</organism>
<feature type="domain" description="NR LBD" evidence="12">
    <location>
        <begin position="186"/>
        <end position="394"/>
    </location>
</feature>
<comment type="similarity">
    <text evidence="2">Belongs to the nuclear hormone receptor family.</text>
</comment>
<dbReference type="Gene3D" id="3.30.50.10">
    <property type="entry name" value="Erythroid Transcription Factor GATA-1, subunit A"/>
    <property type="match status" value="1"/>
</dbReference>
<sequence>MFYTSRESTSSDDGNVLALLYRDSPHCSAYSEASSPNSVLEEAQVDEKMKDPKKMCPTTCLVCGLAATGYHYDAATCNGCKAFFRRAVLSGKKMECRGTCSNQKKRCRACRFEKCLAVGMNSQILQSKDDYRQFIDLQVDDEPKSKINEEARKTIESLLRLEKSVEVFRLTHKRTSEIPTLDSILQAKCSMSQVCKVEDATEGEDELSLPSTSKSPEIELESWNRDRPLECSLWGTVEYAKSFQFFASIESRDKVILLKSAGLKCHLLSDAFEKVSLGKTADGNGIDETLRRLDITKGQCVLLKAITLCNPAVDGLSQVAQNLLTTSREKYASALFAECQSSRGTVRGATHFCELLAVVGTLEQLQKKQRDLYVMNSLQRPASPTRSLIDELLS</sequence>
<evidence type="ECO:0000313" key="14">
    <source>
        <dbReference type="Proteomes" id="UP000835052"/>
    </source>
</evidence>
<keyword evidence="5" id="KW-0862">Zinc</keyword>
<proteinExistence type="inferred from homology"/>
<keyword evidence="7" id="KW-0238">DNA-binding</keyword>
<feature type="domain" description="Nuclear receptor" evidence="11">
    <location>
        <begin position="57"/>
        <end position="127"/>
    </location>
</feature>
<dbReference type="InterPro" id="IPR049636">
    <property type="entry name" value="HNF4-like_DBD"/>
</dbReference>
<dbReference type="GO" id="GO:0005634">
    <property type="term" value="C:nucleus"/>
    <property type="evidence" value="ECO:0007669"/>
    <property type="project" value="UniProtKB-SubCell"/>
</dbReference>
<dbReference type="GO" id="GO:0000978">
    <property type="term" value="F:RNA polymerase II cis-regulatory region sequence-specific DNA binding"/>
    <property type="evidence" value="ECO:0007669"/>
    <property type="project" value="InterPro"/>
</dbReference>
<reference evidence="13" key="1">
    <citation type="submission" date="2020-10" db="EMBL/GenBank/DDBJ databases">
        <authorList>
            <person name="Kikuchi T."/>
        </authorList>
    </citation>
    <scope>NUCLEOTIDE SEQUENCE</scope>
    <source>
        <strain evidence="13">NKZ352</strain>
    </source>
</reference>
<comment type="caution">
    <text evidence="13">The sequence shown here is derived from an EMBL/GenBank/DDBJ whole genome shotgun (WGS) entry which is preliminary data.</text>
</comment>
<name>A0A8S1HPQ1_9PELO</name>
<dbReference type="AlphaFoldDB" id="A0A8S1HPQ1"/>
<dbReference type="PRINTS" id="PR00047">
    <property type="entry name" value="STROIDFINGER"/>
</dbReference>
<evidence type="ECO:0000256" key="1">
    <source>
        <dbReference type="ARBA" id="ARBA00004123"/>
    </source>
</evidence>
<comment type="subcellular location">
    <subcellularLocation>
        <location evidence="1">Nucleus</location>
    </subcellularLocation>
</comment>
<dbReference type="InterPro" id="IPR000536">
    <property type="entry name" value="Nucl_hrmn_rcpt_lig-bd"/>
</dbReference>
<dbReference type="GO" id="GO:0003700">
    <property type="term" value="F:DNA-binding transcription factor activity"/>
    <property type="evidence" value="ECO:0007669"/>
    <property type="project" value="InterPro"/>
</dbReference>
<evidence type="ECO:0000256" key="6">
    <source>
        <dbReference type="ARBA" id="ARBA00023015"/>
    </source>
</evidence>
<keyword evidence="4" id="KW-0863">Zinc-finger</keyword>
<evidence type="ECO:0000256" key="10">
    <source>
        <dbReference type="ARBA" id="ARBA00023242"/>
    </source>
</evidence>
<evidence type="ECO:0000256" key="3">
    <source>
        <dbReference type="ARBA" id="ARBA00022723"/>
    </source>
</evidence>
<keyword evidence="3" id="KW-0479">Metal-binding</keyword>
<keyword evidence="8" id="KW-0804">Transcription</keyword>
<dbReference type="InterPro" id="IPR050274">
    <property type="entry name" value="Nuclear_hormone_rcpt_NR2"/>
</dbReference>
<evidence type="ECO:0000259" key="12">
    <source>
        <dbReference type="PROSITE" id="PS51843"/>
    </source>
</evidence>
<dbReference type="SMART" id="SM00399">
    <property type="entry name" value="ZnF_C4"/>
    <property type="match status" value="1"/>
</dbReference>
<accession>A0A8S1HPQ1</accession>
<dbReference type="InterPro" id="IPR035500">
    <property type="entry name" value="NHR-like_dom_sf"/>
</dbReference>
<evidence type="ECO:0000256" key="9">
    <source>
        <dbReference type="ARBA" id="ARBA00023170"/>
    </source>
</evidence>
<dbReference type="SUPFAM" id="SSF57716">
    <property type="entry name" value="Glucocorticoid receptor-like (DNA-binding domain)"/>
    <property type="match status" value="1"/>
</dbReference>
<dbReference type="InterPro" id="IPR013088">
    <property type="entry name" value="Znf_NHR/GATA"/>
</dbReference>
<dbReference type="CDD" id="cd06960">
    <property type="entry name" value="NR_DBD_HNF4A"/>
    <property type="match status" value="1"/>
</dbReference>
<gene>
    <name evidence="13" type="ORF">CAUJ_LOCUS13256</name>
</gene>
<dbReference type="GO" id="GO:0008270">
    <property type="term" value="F:zinc ion binding"/>
    <property type="evidence" value="ECO:0007669"/>
    <property type="project" value="UniProtKB-KW"/>
</dbReference>
<dbReference type="InterPro" id="IPR001628">
    <property type="entry name" value="Znf_hrmn_rcpt"/>
</dbReference>
<keyword evidence="9" id="KW-0675">Receptor</keyword>
<dbReference type="EMBL" id="CAJGYM010000091">
    <property type="protein sequence ID" value="CAD6197347.1"/>
    <property type="molecule type" value="Genomic_DNA"/>
</dbReference>
<dbReference type="SUPFAM" id="SSF48508">
    <property type="entry name" value="Nuclear receptor ligand-binding domain"/>
    <property type="match status" value="1"/>
</dbReference>
<dbReference type="PROSITE" id="PS51030">
    <property type="entry name" value="NUCLEAR_REC_DBD_2"/>
    <property type="match status" value="1"/>
</dbReference>
<evidence type="ECO:0000256" key="7">
    <source>
        <dbReference type="ARBA" id="ARBA00023125"/>
    </source>
</evidence>
<keyword evidence="10" id="KW-0539">Nucleus</keyword>
<dbReference type="Pfam" id="PF00105">
    <property type="entry name" value="zf-C4"/>
    <property type="match status" value="1"/>
</dbReference>
<evidence type="ECO:0000313" key="13">
    <source>
        <dbReference type="EMBL" id="CAD6197347.1"/>
    </source>
</evidence>
<evidence type="ECO:0000259" key="11">
    <source>
        <dbReference type="PROSITE" id="PS51030"/>
    </source>
</evidence>
<evidence type="ECO:0000256" key="2">
    <source>
        <dbReference type="ARBA" id="ARBA00005993"/>
    </source>
</evidence>
<dbReference type="PANTHER" id="PTHR24083">
    <property type="entry name" value="NUCLEAR HORMONE RECEPTOR"/>
    <property type="match status" value="1"/>
</dbReference>
<dbReference type="SMART" id="SM00430">
    <property type="entry name" value="HOLI"/>
    <property type="match status" value="1"/>
</dbReference>
<evidence type="ECO:0000256" key="4">
    <source>
        <dbReference type="ARBA" id="ARBA00022771"/>
    </source>
</evidence>
<keyword evidence="14" id="KW-1185">Reference proteome</keyword>
<protein>
    <recommendedName>
        <fullName evidence="15">Nuclear receptor domain-containing protein</fullName>
    </recommendedName>
</protein>
<keyword evidence="6" id="KW-0805">Transcription regulation</keyword>
<evidence type="ECO:0000256" key="5">
    <source>
        <dbReference type="ARBA" id="ARBA00022833"/>
    </source>
</evidence>
<evidence type="ECO:0000256" key="8">
    <source>
        <dbReference type="ARBA" id="ARBA00023163"/>
    </source>
</evidence>
<dbReference type="PROSITE" id="PS51843">
    <property type="entry name" value="NR_LBD"/>
    <property type="match status" value="1"/>
</dbReference>